<name>A0A4R8DIB3_9BACT</name>
<dbReference type="OrthoDB" id="1089471at2"/>
<sequence length="312" mass="34602">MQKWALTLFFIGTYTFLLGQTPEQLILFGRGTYPGDDSTVTLIRNSGFTTLMLSSFYIHANGDVFSGDDGQHPIIHNGQYTGSKEWLDRIAAVKKGGSIKRVEILLEGRWFNQAPNTYDFIKDWIDSGKTGTLYAIARIMKKTIGADALCIDDESVYDSHSIIRFGEILHGLGLHMTLCPYTRIPFWKTILDSSRKGLVDAVYLQCYDGGGDNTLGPWVRGMGGQVPVYPVFLCRGSFGTCSVTHNSKSPEEIRTSMQEFARECPGLHGAGIWQLADIKDYIRMNCAVKEPASGSATSVSQYLEQLRASLQP</sequence>
<gene>
    <name evidence="1" type="ORF">EDB95_5323</name>
</gene>
<reference evidence="1 2" key="1">
    <citation type="submission" date="2019-03" db="EMBL/GenBank/DDBJ databases">
        <title>Genomic Encyclopedia of Type Strains, Phase IV (KMG-IV): sequencing the most valuable type-strain genomes for metagenomic binning, comparative biology and taxonomic classification.</title>
        <authorList>
            <person name="Goeker M."/>
        </authorList>
    </citation>
    <scope>NUCLEOTIDE SEQUENCE [LARGE SCALE GENOMIC DNA]</scope>
    <source>
        <strain evidence="1 2">DSM 100059</strain>
    </source>
</reference>
<accession>A0A4R8DIB3</accession>
<organism evidence="1 2">
    <name type="scientific">Dinghuibacter silviterrae</name>
    <dbReference type="NCBI Taxonomy" id="1539049"/>
    <lineage>
        <taxon>Bacteria</taxon>
        <taxon>Pseudomonadati</taxon>
        <taxon>Bacteroidota</taxon>
        <taxon>Chitinophagia</taxon>
        <taxon>Chitinophagales</taxon>
        <taxon>Chitinophagaceae</taxon>
        <taxon>Dinghuibacter</taxon>
    </lineage>
</organism>
<dbReference type="SUPFAM" id="SSF51445">
    <property type="entry name" value="(Trans)glycosidases"/>
    <property type="match status" value="1"/>
</dbReference>
<keyword evidence="2" id="KW-1185">Reference proteome</keyword>
<comment type="caution">
    <text evidence="1">The sequence shown here is derived from an EMBL/GenBank/DDBJ whole genome shotgun (WGS) entry which is preliminary data.</text>
</comment>
<dbReference type="AlphaFoldDB" id="A0A4R8DIB3"/>
<evidence type="ECO:0000313" key="2">
    <source>
        <dbReference type="Proteomes" id="UP000294498"/>
    </source>
</evidence>
<proteinExistence type="predicted"/>
<protein>
    <submittedName>
        <fullName evidence="1">Uncharacterized protein</fullName>
    </submittedName>
</protein>
<dbReference type="RefSeq" id="WP_133999769.1">
    <property type="nucleotide sequence ID" value="NZ_SODV01000002.1"/>
</dbReference>
<dbReference type="EMBL" id="SODV01000002">
    <property type="protein sequence ID" value="TDW97473.1"/>
    <property type="molecule type" value="Genomic_DNA"/>
</dbReference>
<dbReference type="InterPro" id="IPR017853">
    <property type="entry name" value="GH"/>
</dbReference>
<evidence type="ECO:0000313" key="1">
    <source>
        <dbReference type="EMBL" id="TDW97473.1"/>
    </source>
</evidence>
<dbReference type="Proteomes" id="UP000294498">
    <property type="component" value="Unassembled WGS sequence"/>
</dbReference>